<dbReference type="Proteomes" id="UP000310685">
    <property type="component" value="Unassembled WGS sequence"/>
</dbReference>
<dbReference type="AlphaFoldDB" id="A0A4T0MFY3"/>
<comment type="caution">
    <text evidence="2">The sequence shown here is derived from an EMBL/GenBank/DDBJ whole genome shotgun (WGS) entry which is preliminary data.</text>
</comment>
<evidence type="ECO:0000259" key="1">
    <source>
        <dbReference type="Pfam" id="PF00582"/>
    </source>
</evidence>
<evidence type="ECO:0000313" key="3">
    <source>
        <dbReference type="Proteomes" id="UP000310685"/>
    </source>
</evidence>
<reference evidence="2 3" key="1">
    <citation type="submission" date="2019-03" db="EMBL/GenBank/DDBJ databases">
        <title>Sequencing 25 genomes of Wallemia mellicola.</title>
        <authorList>
            <person name="Gostincar C."/>
        </authorList>
    </citation>
    <scope>NUCLEOTIDE SEQUENCE [LARGE SCALE GENOMIC DNA]</scope>
    <source>
        <strain evidence="2 3">EXF-6152</strain>
    </source>
</reference>
<name>A0A4T0MFY3_9BASI</name>
<protein>
    <recommendedName>
        <fullName evidence="1">UspA domain-containing protein</fullName>
    </recommendedName>
</protein>
<dbReference type="Gene3D" id="3.40.50.620">
    <property type="entry name" value="HUPs"/>
    <property type="match status" value="1"/>
</dbReference>
<gene>
    <name evidence="2" type="ORF">E3Q22_01256</name>
</gene>
<dbReference type="CDD" id="cd23659">
    <property type="entry name" value="USP_At3g01520-like"/>
    <property type="match status" value="1"/>
</dbReference>
<feature type="domain" description="UspA" evidence="1">
    <location>
        <begin position="46"/>
        <end position="185"/>
    </location>
</feature>
<dbReference type="Pfam" id="PF00582">
    <property type="entry name" value="Usp"/>
    <property type="match status" value="1"/>
</dbReference>
<accession>A0A4T0MFY3</accession>
<evidence type="ECO:0000313" key="2">
    <source>
        <dbReference type="EMBL" id="TIB81266.1"/>
    </source>
</evidence>
<organism evidence="2 3">
    <name type="scientific">Wallemia mellicola</name>
    <dbReference type="NCBI Taxonomy" id="1708541"/>
    <lineage>
        <taxon>Eukaryota</taxon>
        <taxon>Fungi</taxon>
        <taxon>Dikarya</taxon>
        <taxon>Basidiomycota</taxon>
        <taxon>Wallemiomycotina</taxon>
        <taxon>Wallemiomycetes</taxon>
        <taxon>Wallemiales</taxon>
        <taxon>Wallemiaceae</taxon>
        <taxon>Wallemia</taxon>
    </lineage>
</organism>
<sequence>MTSHRRRQSSIDFHSALTAAAECNHIANLSPIIEKFPNAVTATPSRKILFGFDGRKESEYTLNYIKSKLLRSGDQLFLANVLPMPDEDDETHEAKLLELKAHRDQVHHDLRQISEELINSGLHISTTVIVLNHANAKIAICRIADHHAVDLIVVGGHVRRGDTQTPGTCASYILKQARTPVMIVKSKS</sequence>
<dbReference type="EMBL" id="SPRC01000009">
    <property type="protein sequence ID" value="TIB81266.1"/>
    <property type="molecule type" value="Genomic_DNA"/>
</dbReference>
<dbReference type="PRINTS" id="PR01438">
    <property type="entry name" value="UNVRSLSTRESS"/>
</dbReference>
<dbReference type="InterPro" id="IPR006015">
    <property type="entry name" value="Universal_stress_UspA"/>
</dbReference>
<proteinExistence type="predicted"/>
<dbReference type="InterPro" id="IPR006016">
    <property type="entry name" value="UspA"/>
</dbReference>
<dbReference type="SUPFAM" id="SSF52402">
    <property type="entry name" value="Adenine nucleotide alpha hydrolases-like"/>
    <property type="match status" value="1"/>
</dbReference>
<dbReference type="InterPro" id="IPR014729">
    <property type="entry name" value="Rossmann-like_a/b/a_fold"/>
</dbReference>